<dbReference type="EMBL" id="SELH01000021">
    <property type="protein sequence ID" value="TWP27731.1"/>
    <property type="molecule type" value="Genomic_DNA"/>
</dbReference>
<name>A0A563DCS2_9FLAO</name>
<comment type="caution">
    <text evidence="1">The sequence shown here is derived from an EMBL/GenBank/DDBJ whole genome shotgun (WGS) entry which is preliminary data.</text>
</comment>
<dbReference type="RefSeq" id="WP_146262278.1">
    <property type="nucleotide sequence ID" value="NZ_SELG01000033.1"/>
</dbReference>
<sequence length="198" mass="23903">MFKRIISNIILPILLINFINLHSQEQILDTSDHELITISEDTLVTRVVDCNSLFTLNNRKIDYLKNRPYIYAEPYYERAYNDKKEYGVFQLGKRKGTKPFLYIKLFKFNTCLKQDEVLEFILDNDYRYRINNIYKPNCDGIFIGEITHKDIKKLEQGYVKSLKVLTFDEDFEFHLTDEKSEKFRDELQCLRYQNFKYK</sequence>
<keyword evidence="2" id="KW-1185">Reference proteome</keyword>
<proteinExistence type="predicted"/>
<accession>A0A563DCS2</accession>
<protein>
    <submittedName>
        <fullName evidence="1">Uncharacterized protein</fullName>
    </submittedName>
</protein>
<gene>
    <name evidence="1" type="ORF">ETU09_06445</name>
</gene>
<dbReference type="OrthoDB" id="1148022at2"/>
<organism evidence="1 2">
    <name type="scientific">Apibacter muscae</name>
    <dbReference type="NCBI Taxonomy" id="2509004"/>
    <lineage>
        <taxon>Bacteria</taxon>
        <taxon>Pseudomonadati</taxon>
        <taxon>Bacteroidota</taxon>
        <taxon>Flavobacteriia</taxon>
        <taxon>Flavobacteriales</taxon>
        <taxon>Weeksellaceae</taxon>
        <taxon>Apibacter</taxon>
    </lineage>
</organism>
<dbReference type="Proteomes" id="UP000319499">
    <property type="component" value="Unassembled WGS sequence"/>
</dbReference>
<dbReference type="AlphaFoldDB" id="A0A563DCS2"/>
<evidence type="ECO:0000313" key="2">
    <source>
        <dbReference type="Proteomes" id="UP000319499"/>
    </source>
</evidence>
<reference evidence="1 2" key="1">
    <citation type="submission" date="2019-02" db="EMBL/GenBank/DDBJ databases">
        <title>Apibacter muscae sp. nov.: a novel member of the house fly microbiota.</title>
        <authorList>
            <person name="Park R."/>
        </authorList>
    </citation>
    <scope>NUCLEOTIDE SEQUENCE [LARGE SCALE GENOMIC DNA]</scope>
    <source>
        <strain evidence="1 2">AL1</strain>
    </source>
</reference>
<evidence type="ECO:0000313" key="1">
    <source>
        <dbReference type="EMBL" id="TWP27731.1"/>
    </source>
</evidence>